<comment type="caution">
    <text evidence="2">The sequence shown here is derived from an EMBL/GenBank/DDBJ whole genome shotgun (WGS) entry which is preliminary data.</text>
</comment>
<feature type="compositionally biased region" description="Basic and acidic residues" evidence="1">
    <location>
        <begin position="1"/>
        <end position="13"/>
    </location>
</feature>
<reference evidence="2 3" key="1">
    <citation type="submission" date="2020-08" db="EMBL/GenBank/DDBJ databases">
        <title>Bridging the membrane lipid divide: bacteria of the FCB group superphylum have the potential to synthesize archaeal ether lipids.</title>
        <authorList>
            <person name="Villanueva L."/>
            <person name="Von Meijenfeldt F.A.B."/>
            <person name="Westbye A.B."/>
            <person name="Yadav S."/>
            <person name="Hopmans E.C."/>
            <person name="Dutilh B.E."/>
            <person name="Sinninghe Damste J.S."/>
        </authorList>
    </citation>
    <scope>NUCLEOTIDE SEQUENCE [LARGE SCALE GENOMIC DNA]</scope>
    <source>
        <strain evidence="2">NIOZ-UU47</strain>
    </source>
</reference>
<accession>A0A8J6NFB4</accession>
<organism evidence="2 3">
    <name type="scientific">Candidatus Desulfobia pelagia</name>
    <dbReference type="NCBI Taxonomy" id="2841692"/>
    <lineage>
        <taxon>Bacteria</taxon>
        <taxon>Pseudomonadati</taxon>
        <taxon>Thermodesulfobacteriota</taxon>
        <taxon>Desulfobulbia</taxon>
        <taxon>Desulfobulbales</taxon>
        <taxon>Desulfobulbaceae</taxon>
        <taxon>Candidatus Desulfobia</taxon>
    </lineage>
</organism>
<protein>
    <submittedName>
        <fullName evidence="2">Uncharacterized protein</fullName>
    </submittedName>
</protein>
<sequence>MKKKSSHPEETKPHPAAQSHGLQTIQVKVREDLYRAFQRCNWIVIHETGRTQLDIMNEMVEDFLVKHGC</sequence>
<dbReference type="Proteomes" id="UP000614424">
    <property type="component" value="Unassembled WGS sequence"/>
</dbReference>
<name>A0A8J6NFB4_9BACT</name>
<evidence type="ECO:0000256" key="1">
    <source>
        <dbReference type="SAM" id="MobiDB-lite"/>
    </source>
</evidence>
<feature type="region of interest" description="Disordered" evidence="1">
    <location>
        <begin position="1"/>
        <end position="23"/>
    </location>
</feature>
<evidence type="ECO:0000313" key="3">
    <source>
        <dbReference type="Proteomes" id="UP000614424"/>
    </source>
</evidence>
<dbReference type="EMBL" id="JACNJZ010000192">
    <property type="protein sequence ID" value="MBC8318851.1"/>
    <property type="molecule type" value="Genomic_DNA"/>
</dbReference>
<dbReference type="AlphaFoldDB" id="A0A8J6NFB4"/>
<evidence type="ECO:0000313" key="2">
    <source>
        <dbReference type="EMBL" id="MBC8318851.1"/>
    </source>
</evidence>
<gene>
    <name evidence="2" type="ORF">H8E41_13180</name>
</gene>
<proteinExistence type="predicted"/>